<gene>
    <name evidence="3" type="ORF">E6H00_15925</name>
</gene>
<dbReference type="EMBL" id="VBAK01000161">
    <property type="protein sequence ID" value="TMI87351.1"/>
    <property type="molecule type" value="Genomic_DNA"/>
</dbReference>
<dbReference type="GO" id="GO:0000160">
    <property type="term" value="P:phosphorelay signal transduction system"/>
    <property type="evidence" value="ECO:0007669"/>
    <property type="project" value="InterPro"/>
</dbReference>
<dbReference type="Proteomes" id="UP000318509">
    <property type="component" value="Unassembled WGS sequence"/>
</dbReference>
<dbReference type="PROSITE" id="PS50110">
    <property type="entry name" value="RESPONSE_REGULATORY"/>
    <property type="match status" value="1"/>
</dbReference>
<keyword evidence="1" id="KW-0597">Phosphoprotein</keyword>
<feature type="modified residue" description="4-aspartylphosphate" evidence="1">
    <location>
        <position position="62"/>
    </location>
</feature>
<proteinExistence type="predicted"/>
<evidence type="ECO:0000256" key="1">
    <source>
        <dbReference type="PROSITE-ProRule" id="PRU00169"/>
    </source>
</evidence>
<dbReference type="InterPro" id="IPR011006">
    <property type="entry name" value="CheY-like_superfamily"/>
</dbReference>
<dbReference type="Gene3D" id="3.40.50.2300">
    <property type="match status" value="1"/>
</dbReference>
<feature type="domain" description="Response regulatory" evidence="2">
    <location>
        <begin position="7"/>
        <end position="129"/>
    </location>
</feature>
<protein>
    <submittedName>
        <fullName evidence="3">Response regulator</fullName>
    </submittedName>
</protein>
<dbReference type="AlphaFoldDB" id="A0A537JUX8"/>
<evidence type="ECO:0000313" key="3">
    <source>
        <dbReference type="EMBL" id="TMI87351.1"/>
    </source>
</evidence>
<accession>A0A537JUX8</accession>
<evidence type="ECO:0000313" key="4">
    <source>
        <dbReference type="Proteomes" id="UP000318509"/>
    </source>
</evidence>
<dbReference type="InterPro" id="IPR052893">
    <property type="entry name" value="TCS_response_regulator"/>
</dbReference>
<dbReference type="SMART" id="SM00448">
    <property type="entry name" value="REC"/>
    <property type="match status" value="1"/>
</dbReference>
<dbReference type="PANTHER" id="PTHR44520:SF2">
    <property type="entry name" value="RESPONSE REGULATOR RCP1"/>
    <property type="match status" value="1"/>
</dbReference>
<reference evidence="3 4" key="1">
    <citation type="journal article" date="2019" name="Nat. Microbiol.">
        <title>Mediterranean grassland soil C-N compound turnover is dependent on rainfall and depth, and is mediated by genomically divergent microorganisms.</title>
        <authorList>
            <person name="Diamond S."/>
            <person name="Andeer P.F."/>
            <person name="Li Z."/>
            <person name="Crits-Christoph A."/>
            <person name="Burstein D."/>
            <person name="Anantharaman K."/>
            <person name="Lane K.R."/>
            <person name="Thomas B.C."/>
            <person name="Pan C."/>
            <person name="Northen T.R."/>
            <person name="Banfield J.F."/>
        </authorList>
    </citation>
    <scope>NUCLEOTIDE SEQUENCE [LARGE SCALE GENOMIC DNA]</scope>
    <source>
        <strain evidence="3">NP_3</strain>
    </source>
</reference>
<evidence type="ECO:0000259" key="2">
    <source>
        <dbReference type="PROSITE" id="PS50110"/>
    </source>
</evidence>
<comment type="caution">
    <text evidence="3">The sequence shown here is derived from an EMBL/GenBank/DDBJ whole genome shotgun (WGS) entry which is preliminary data.</text>
</comment>
<sequence length="139" mass="15016">MVSKTARIVLVEDNPGDVLLVKRALQEQGIAVDLTCFGDGQRALNDLTQQHGRKAPDLILLDLDLPKVAGVDVLKAIRNTPHLADVPVLILTSSASPSDNHRTALLGAARYITKPSGLDDFLREVGRSVEEMLLASGWK</sequence>
<dbReference type="PANTHER" id="PTHR44520">
    <property type="entry name" value="RESPONSE REGULATOR RCP1-RELATED"/>
    <property type="match status" value="1"/>
</dbReference>
<dbReference type="SUPFAM" id="SSF52172">
    <property type="entry name" value="CheY-like"/>
    <property type="match status" value="1"/>
</dbReference>
<name>A0A537JUX8_9BACT</name>
<dbReference type="InterPro" id="IPR001789">
    <property type="entry name" value="Sig_transdc_resp-reg_receiver"/>
</dbReference>
<organism evidence="3 4">
    <name type="scientific">Candidatus Segetimicrobium genomatis</name>
    <dbReference type="NCBI Taxonomy" id="2569760"/>
    <lineage>
        <taxon>Bacteria</taxon>
        <taxon>Bacillati</taxon>
        <taxon>Candidatus Sysuimicrobiota</taxon>
        <taxon>Candidatus Sysuimicrobiia</taxon>
        <taxon>Candidatus Sysuimicrobiales</taxon>
        <taxon>Candidatus Segetimicrobiaceae</taxon>
        <taxon>Candidatus Segetimicrobium</taxon>
    </lineage>
</organism>
<dbReference type="Pfam" id="PF00072">
    <property type="entry name" value="Response_reg"/>
    <property type="match status" value="1"/>
</dbReference>